<protein>
    <submittedName>
        <fullName evidence="4">TIR domain-containing protein</fullName>
    </submittedName>
</protein>
<accession>A0ABU8XCA0</accession>
<keyword evidence="2" id="KW-1133">Transmembrane helix</keyword>
<dbReference type="PANTHER" id="PTHR19879">
    <property type="entry name" value="TRANSCRIPTION INITIATION FACTOR TFIID"/>
    <property type="match status" value="1"/>
</dbReference>
<dbReference type="RefSeq" id="WP_340336349.1">
    <property type="nucleotide sequence ID" value="NZ_JBBKZS010000006.1"/>
</dbReference>
<evidence type="ECO:0000256" key="1">
    <source>
        <dbReference type="PROSITE-ProRule" id="PRU00221"/>
    </source>
</evidence>
<dbReference type="InterPro" id="IPR000157">
    <property type="entry name" value="TIR_dom"/>
</dbReference>
<feature type="domain" description="TIR" evidence="3">
    <location>
        <begin position="49"/>
        <end position="119"/>
    </location>
</feature>
<feature type="repeat" description="WD" evidence="1">
    <location>
        <begin position="541"/>
        <end position="582"/>
    </location>
</feature>
<dbReference type="PROSITE" id="PS50294">
    <property type="entry name" value="WD_REPEATS_REGION"/>
    <property type="match status" value="1"/>
</dbReference>
<dbReference type="InterPro" id="IPR011659">
    <property type="entry name" value="WD40"/>
</dbReference>
<evidence type="ECO:0000313" key="4">
    <source>
        <dbReference type="EMBL" id="MEJ8856282.1"/>
    </source>
</evidence>
<dbReference type="SUPFAM" id="SSF82171">
    <property type="entry name" value="DPP6 N-terminal domain-like"/>
    <property type="match status" value="2"/>
</dbReference>
<dbReference type="InterPro" id="IPR015943">
    <property type="entry name" value="WD40/YVTN_repeat-like_dom_sf"/>
</dbReference>
<gene>
    <name evidence="4" type="ORF">WKW79_17005</name>
</gene>
<evidence type="ECO:0000259" key="3">
    <source>
        <dbReference type="Pfam" id="PF13676"/>
    </source>
</evidence>
<organism evidence="4 5">
    <name type="scientific">Variovorax robiniae</name>
    <dbReference type="NCBI Taxonomy" id="1836199"/>
    <lineage>
        <taxon>Bacteria</taxon>
        <taxon>Pseudomonadati</taxon>
        <taxon>Pseudomonadota</taxon>
        <taxon>Betaproteobacteria</taxon>
        <taxon>Burkholderiales</taxon>
        <taxon>Comamonadaceae</taxon>
        <taxon>Variovorax</taxon>
    </lineage>
</organism>
<dbReference type="Gene3D" id="2.130.10.10">
    <property type="entry name" value="YVTN repeat-like/Quinoprotein amine dehydrogenase"/>
    <property type="match status" value="3"/>
</dbReference>
<dbReference type="Pfam" id="PF07676">
    <property type="entry name" value="PD40"/>
    <property type="match status" value="1"/>
</dbReference>
<dbReference type="PROSITE" id="PS50082">
    <property type="entry name" value="WD_REPEATS_2"/>
    <property type="match status" value="1"/>
</dbReference>
<evidence type="ECO:0000313" key="5">
    <source>
        <dbReference type="Proteomes" id="UP001367030"/>
    </source>
</evidence>
<dbReference type="SUPFAM" id="SSF50969">
    <property type="entry name" value="YVTN repeat-like/Quinoprotein amine dehydrogenase"/>
    <property type="match status" value="1"/>
</dbReference>
<reference evidence="4 5" key="1">
    <citation type="submission" date="2024-03" db="EMBL/GenBank/DDBJ databases">
        <title>Novel species of the genus Variovorax.</title>
        <authorList>
            <person name="Liu Q."/>
            <person name="Xin Y.-H."/>
        </authorList>
    </citation>
    <scope>NUCLEOTIDE SEQUENCE [LARGE SCALE GENOMIC DNA]</scope>
    <source>
        <strain evidence="4 5">KACC 18901</strain>
    </source>
</reference>
<dbReference type="EMBL" id="JBBKZS010000006">
    <property type="protein sequence ID" value="MEJ8856282.1"/>
    <property type="molecule type" value="Genomic_DNA"/>
</dbReference>
<dbReference type="Proteomes" id="UP001367030">
    <property type="component" value="Unassembled WGS sequence"/>
</dbReference>
<keyword evidence="1" id="KW-0853">WD repeat</keyword>
<name>A0ABU8XCA0_9BURK</name>
<dbReference type="Pfam" id="PF00400">
    <property type="entry name" value="WD40"/>
    <property type="match status" value="2"/>
</dbReference>
<dbReference type="SMART" id="SM00320">
    <property type="entry name" value="WD40"/>
    <property type="match status" value="5"/>
</dbReference>
<dbReference type="Gene3D" id="3.40.50.10140">
    <property type="entry name" value="Toll/interleukin-1 receptor homology (TIR) domain"/>
    <property type="match status" value="1"/>
</dbReference>
<keyword evidence="5" id="KW-1185">Reference proteome</keyword>
<proteinExistence type="predicted"/>
<keyword evidence="2" id="KW-0472">Membrane</keyword>
<dbReference type="InterPro" id="IPR011044">
    <property type="entry name" value="Quino_amine_DH_bsu"/>
</dbReference>
<dbReference type="InterPro" id="IPR035897">
    <property type="entry name" value="Toll_tir_struct_dom_sf"/>
</dbReference>
<feature type="transmembrane region" description="Helical" evidence="2">
    <location>
        <begin position="200"/>
        <end position="220"/>
    </location>
</feature>
<comment type="caution">
    <text evidence="4">The sequence shown here is derived from an EMBL/GenBank/DDBJ whole genome shotgun (WGS) entry which is preliminary data.</text>
</comment>
<dbReference type="Pfam" id="PF13676">
    <property type="entry name" value="TIR_2"/>
    <property type="match status" value="1"/>
</dbReference>
<dbReference type="InterPro" id="IPR001680">
    <property type="entry name" value="WD40_rpt"/>
</dbReference>
<dbReference type="SUPFAM" id="SSF52200">
    <property type="entry name" value="Toll/Interleukin receptor TIR domain"/>
    <property type="match status" value="1"/>
</dbReference>
<dbReference type="PANTHER" id="PTHR19879:SF9">
    <property type="entry name" value="TRANSCRIPTION INITIATION FACTOR TFIID SUBUNIT 5"/>
    <property type="match status" value="1"/>
</dbReference>
<keyword evidence="2" id="KW-0812">Transmembrane</keyword>
<sequence>MPEHPSARYRAFLSYSHADERWAAWLHRALEGYRLPRQLAGGTGRHGALPERLFPVFRDREELASSADLPARIREALAESQALVVICSPRAATSRWVAQEIRSFKATHGEEHVHCLIVDGEPHASDVEGGAARECFPEAIRFRVGADGELTDEPAEPLAADARPAADGRHGALLKLLAGLLGVELDVLRRRDEQRRRRRNQAWGVAAAALIALLSAGVWYSNAQRLEAERQRDLADTRQQIALARQLAAQSARIRVEQPAAIELASLLAIESARRLDTLETQQALQAAQRLLPPRPVRLAEGSSNAAVAYSRDGRVALTDQGDRLGAFSVPEGRRLWDAAKHYDSKPLPTPDGCCVLFFDAGKRWRALRLDGGGETQPPPAYLPVLQSLPTERVRRLEFSPDGRWLAAGPQRVDVTTGAVLRDAAPEPQAHITFDTSAKLLARHRGGALALFNANGGEPLKQLELAREAKPRFSPDSNLLVAMGYQALELFDTNSGQRLFELTCDGPYADAAFSPNGKVLATACGNAARLHDARTGSVLADLAHDRPVNSLHFSREGDRLLTASYDATVRIWRIADRQEVWRAAHAGYMTQAIFAPDEQSILAAGMGGMYLWPLAQQADLLAEIPGPIWALAASPDGQWIAAAGVEPQAQVIAVRVSDGQARELAHPAQRVARLAFSPDSRLLAVPQGRQLEVLPVTGGEAAVSRRVSDFPYSAIVGSAFTPDGQLLVATTGKSVRGYLRLERCTVPANSGDDQPCVTRELPLDPFTEAKPFFSADGKQLAFDATSNRESSLRVWDTLGTGESILPAQKANHIVLTPERLLVAPTAGGFVDIVDLAGRKLRGIGHEGWVPHLALSPDGQYLAAGLTDPVSRAKNRVVLWRLADGEEVARFPRPGDDGPLVFLPDGRRLAFSEGRRLRVVSWRADDVVAQACTRLGRNLDCGEWRSWLRDEPYRATCPALPAAACQR</sequence>
<evidence type="ECO:0000256" key="2">
    <source>
        <dbReference type="SAM" id="Phobius"/>
    </source>
</evidence>